<evidence type="ECO:0000313" key="2">
    <source>
        <dbReference type="Proteomes" id="UP000298663"/>
    </source>
</evidence>
<reference evidence="1 2" key="2">
    <citation type="journal article" date="2019" name="G3 (Bethesda)">
        <title>Hybrid Assembly of the Genome of the Entomopathogenic Nematode Steinernema carpocapsae Identifies the X-Chromosome.</title>
        <authorList>
            <person name="Serra L."/>
            <person name="Macchietto M."/>
            <person name="Macias-Munoz A."/>
            <person name="McGill C.J."/>
            <person name="Rodriguez I.M."/>
            <person name="Rodriguez B."/>
            <person name="Murad R."/>
            <person name="Mortazavi A."/>
        </authorList>
    </citation>
    <scope>NUCLEOTIDE SEQUENCE [LARGE SCALE GENOMIC DNA]</scope>
    <source>
        <strain evidence="1 2">ALL</strain>
    </source>
</reference>
<protein>
    <submittedName>
        <fullName evidence="1">Uncharacterized protein</fullName>
    </submittedName>
</protein>
<accession>A0A4U5NXJ6</accession>
<evidence type="ECO:0000313" key="1">
    <source>
        <dbReference type="EMBL" id="TKR88100.1"/>
    </source>
</evidence>
<dbReference type="Proteomes" id="UP000298663">
    <property type="component" value="Unassembled WGS sequence"/>
</dbReference>
<comment type="caution">
    <text evidence="1">The sequence shown here is derived from an EMBL/GenBank/DDBJ whole genome shotgun (WGS) entry which is preliminary data.</text>
</comment>
<name>A0A4U5NXJ6_STECR</name>
<keyword evidence="2" id="KW-1185">Reference proteome</keyword>
<organism evidence="1 2">
    <name type="scientific">Steinernema carpocapsae</name>
    <name type="common">Entomopathogenic nematode</name>
    <dbReference type="NCBI Taxonomy" id="34508"/>
    <lineage>
        <taxon>Eukaryota</taxon>
        <taxon>Metazoa</taxon>
        <taxon>Ecdysozoa</taxon>
        <taxon>Nematoda</taxon>
        <taxon>Chromadorea</taxon>
        <taxon>Rhabditida</taxon>
        <taxon>Tylenchina</taxon>
        <taxon>Panagrolaimomorpha</taxon>
        <taxon>Strongyloidoidea</taxon>
        <taxon>Steinernematidae</taxon>
        <taxon>Steinernema</taxon>
    </lineage>
</organism>
<sequence length="210" mass="23076">MTPTQNTCSSPITLRKENHFLHCIFEMSLKICALLGACLFGLSLAAPKSSQTYYVWNFDQDWQTCLSRSTTDKNHVTYATQSRRNCFSSIGVGHMGCTGPENGKYGKAQLEANLKAGVKVDQMMPNRDCNTATCPKGYACDMGMYGGVRCCNIKYRDASYQVHDDKCPGGSEAPKVDGHVQIAMDCKNLKCGTGQKCVVINEFFAKCCKA</sequence>
<proteinExistence type="predicted"/>
<dbReference type="AlphaFoldDB" id="A0A4U5NXJ6"/>
<dbReference type="EMBL" id="AZBU02000003">
    <property type="protein sequence ID" value="TKR88100.1"/>
    <property type="molecule type" value="Genomic_DNA"/>
</dbReference>
<reference evidence="1 2" key="1">
    <citation type="journal article" date="2015" name="Genome Biol.">
        <title>Comparative genomics of Steinernema reveals deeply conserved gene regulatory networks.</title>
        <authorList>
            <person name="Dillman A.R."/>
            <person name="Macchietto M."/>
            <person name="Porter C.F."/>
            <person name="Rogers A."/>
            <person name="Williams B."/>
            <person name="Antoshechkin I."/>
            <person name="Lee M.M."/>
            <person name="Goodwin Z."/>
            <person name="Lu X."/>
            <person name="Lewis E.E."/>
            <person name="Goodrich-Blair H."/>
            <person name="Stock S.P."/>
            <person name="Adams B.J."/>
            <person name="Sternberg P.W."/>
            <person name="Mortazavi A."/>
        </authorList>
    </citation>
    <scope>NUCLEOTIDE SEQUENCE [LARGE SCALE GENOMIC DNA]</scope>
    <source>
        <strain evidence="1 2">ALL</strain>
    </source>
</reference>
<gene>
    <name evidence="1" type="ORF">L596_012392</name>
</gene>